<sequence length="54" mass="5918">MMPDLGKYATDVYAAYAISLLLLAGLIWRTIARARAVKKQLAAAEARLETRPNA</sequence>
<protein>
    <recommendedName>
        <fullName evidence="4 12">Heme exporter protein D</fullName>
    </recommendedName>
</protein>
<keyword evidence="14" id="KW-1185">Reference proteome</keyword>
<dbReference type="NCBIfam" id="TIGR03141">
    <property type="entry name" value="cytochro_ccmD"/>
    <property type="match status" value="1"/>
</dbReference>
<keyword evidence="6 12" id="KW-1003">Cell membrane</keyword>
<proteinExistence type="inferred from homology"/>
<evidence type="ECO:0000256" key="8">
    <source>
        <dbReference type="ARBA" id="ARBA00022692"/>
    </source>
</evidence>
<evidence type="ECO:0000256" key="3">
    <source>
        <dbReference type="ARBA" id="ARBA00008741"/>
    </source>
</evidence>
<keyword evidence="5 12" id="KW-0813">Transport</keyword>
<evidence type="ECO:0000313" key="13">
    <source>
        <dbReference type="EMBL" id="GAA3872610.1"/>
    </source>
</evidence>
<evidence type="ECO:0000256" key="7">
    <source>
        <dbReference type="ARBA" id="ARBA00022519"/>
    </source>
</evidence>
<keyword evidence="10 12" id="KW-1133">Transmembrane helix</keyword>
<accession>A0ABP7KE11</accession>
<keyword evidence="11 12" id="KW-0472">Membrane</keyword>
<keyword evidence="7 12" id="KW-0997">Cell inner membrane</keyword>
<dbReference type="RefSeq" id="WP_344847314.1">
    <property type="nucleotide sequence ID" value="NZ_BAABDF010000007.1"/>
</dbReference>
<keyword evidence="9 12" id="KW-0201">Cytochrome c-type biogenesis</keyword>
<reference evidence="14" key="1">
    <citation type="journal article" date="2019" name="Int. J. Syst. Evol. Microbiol.">
        <title>The Global Catalogue of Microorganisms (GCM) 10K type strain sequencing project: providing services to taxonomists for standard genome sequencing and annotation.</title>
        <authorList>
            <consortium name="The Broad Institute Genomics Platform"/>
            <consortium name="The Broad Institute Genome Sequencing Center for Infectious Disease"/>
            <person name="Wu L."/>
            <person name="Ma J."/>
        </authorList>
    </citation>
    <scope>NUCLEOTIDE SEQUENCE [LARGE SCALE GENOMIC DNA]</scope>
    <source>
        <strain evidence="14">JCM 17190</strain>
    </source>
</reference>
<evidence type="ECO:0000256" key="5">
    <source>
        <dbReference type="ARBA" id="ARBA00022448"/>
    </source>
</evidence>
<evidence type="ECO:0000256" key="4">
    <source>
        <dbReference type="ARBA" id="ARBA00016461"/>
    </source>
</evidence>
<feature type="transmembrane region" description="Helical" evidence="12">
    <location>
        <begin position="12"/>
        <end position="31"/>
    </location>
</feature>
<comment type="similarity">
    <text evidence="3 12">Belongs to the CcmD/CycX/HelD family.</text>
</comment>
<evidence type="ECO:0000256" key="9">
    <source>
        <dbReference type="ARBA" id="ARBA00022748"/>
    </source>
</evidence>
<comment type="caution">
    <text evidence="13">The sequence shown here is derived from an EMBL/GenBank/DDBJ whole genome shotgun (WGS) entry which is preliminary data.</text>
</comment>
<evidence type="ECO:0000256" key="6">
    <source>
        <dbReference type="ARBA" id="ARBA00022475"/>
    </source>
</evidence>
<comment type="subcellular location">
    <subcellularLocation>
        <location evidence="2 12">Cell inner membrane</location>
        <topology evidence="2 12">Single-pass membrane protein</topology>
    </subcellularLocation>
</comment>
<organism evidence="13 14">
    <name type="scientific">Celeribacter arenosi</name>
    <dbReference type="NCBI Taxonomy" id="792649"/>
    <lineage>
        <taxon>Bacteria</taxon>
        <taxon>Pseudomonadati</taxon>
        <taxon>Pseudomonadota</taxon>
        <taxon>Alphaproteobacteria</taxon>
        <taxon>Rhodobacterales</taxon>
        <taxon>Roseobacteraceae</taxon>
        <taxon>Celeribacter</taxon>
    </lineage>
</organism>
<evidence type="ECO:0000256" key="1">
    <source>
        <dbReference type="ARBA" id="ARBA00002442"/>
    </source>
</evidence>
<gene>
    <name evidence="13" type="ORF">GCM10022404_23090</name>
</gene>
<evidence type="ECO:0000256" key="12">
    <source>
        <dbReference type="RuleBase" id="RU363101"/>
    </source>
</evidence>
<dbReference type="EMBL" id="BAABDF010000007">
    <property type="protein sequence ID" value="GAA3872610.1"/>
    <property type="molecule type" value="Genomic_DNA"/>
</dbReference>
<evidence type="ECO:0000256" key="2">
    <source>
        <dbReference type="ARBA" id="ARBA00004377"/>
    </source>
</evidence>
<evidence type="ECO:0000256" key="10">
    <source>
        <dbReference type="ARBA" id="ARBA00022989"/>
    </source>
</evidence>
<evidence type="ECO:0000256" key="11">
    <source>
        <dbReference type="ARBA" id="ARBA00023136"/>
    </source>
</evidence>
<comment type="function">
    <text evidence="1 12">Required for the export of heme to the periplasm for the biogenesis of c-type cytochromes.</text>
</comment>
<keyword evidence="8 12" id="KW-0812">Transmembrane</keyword>
<dbReference type="InterPro" id="IPR007078">
    <property type="entry name" value="Haem_export_protD_CcmD"/>
</dbReference>
<name>A0ABP7KE11_9RHOB</name>
<dbReference type="Pfam" id="PF04995">
    <property type="entry name" value="CcmD"/>
    <property type="match status" value="1"/>
</dbReference>
<evidence type="ECO:0000313" key="14">
    <source>
        <dbReference type="Proteomes" id="UP001399917"/>
    </source>
</evidence>
<dbReference type="Proteomes" id="UP001399917">
    <property type="component" value="Unassembled WGS sequence"/>
</dbReference>